<dbReference type="EC" id="2.8.1.7" evidence="8"/>
<dbReference type="InterPro" id="IPR020578">
    <property type="entry name" value="Aminotrans_V_PyrdxlP_BS"/>
</dbReference>
<evidence type="ECO:0000256" key="1">
    <source>
        <dbReference type="ARBA" id="ARBA00001933"/>
    </source>
</evidence>
<dbReference type="Gene3D" id="3.90.1150.10">
    <property type="entry name" value="Aspartate Aminotransferase, domain 1"/>
    <property type="match status" value="1"/>
</dbReference>
<dbReference type="InterPro" id="IPR015424">
    <property type="entry name" value="PyrdxlP-dep_Trfase"/>
</dbReference>
<sequence>MPVYLDNAATTKVCREAAQAALEVMTETYGNPSSRHALGTLAAARLKEYRAAVAGALGCGAESLYFTSGGTESDNWAISIAINKGRRVGRHIITTAIEHSAVLEPLKALEEKEYEITRLSPDKNGHIKADDLSAALRPDTVLVSMMLVNNELGTLQPVAEAAKILKRAGSSALLHTDAVQAFCKVPFTPESLGVDLLSVCGHKMGAPKGIGALYIRKGLNAAPLLLGGGQENSLRSGTEPLPQIAAFAAACALRDAAFEDDTAHMAEVKAAALAMLSQAIPELVVLSPGDAPHICAVSLPGYPGEMLVRALSDRGVYVSSGSACHRGKPSHVYAALGLSKAVLTGALRISLSPENTVSDVRALCEALVQVKNERLSAMR</sequence>
<feature type="domain" description="Aminotransferase class V" evidence="7">
    <location>
        <begin position="3"/>
        <end position="363"/>
    </location>
</feature>
<dbReference type="EMBL" id="VSSQ01007536">
    <property type="protein sequence ID" value="MPM36217.1"/>
    <property type="molecule type" value="Genomic_DNA"/>
</dbReference>
<accession>A0A644Z6G6</accession>
<reference evidence="8" key="1">
    <citation type="submission" date="2019-08" db="EMBL/GenBank/DDBJ databases">
        <authorList>
            <person name="Kucharzyk K."/>
            <person name="Murdoch R.W."/>
            <person name="Higgins S."/>
            <person name="Loffler F."/>
        </authorList>
    </citation>
    <scope>NUCLEOTIDE SEQUENCE</scope>
</reference>
<keyword evidence="6" id="KW-0411">Iron-sulfur</keyword>
<evidence type="ECO:0000256" key="4">
    <source>
        <dbReference type="ARBA" id="ARBA00022898"/>
    </source>
</evidence>
<keyword evidence="3" id="KW-0479">Metal-binding</keyword>
<protein>
    <submittedName>
        <fullName evidence="8">Cysteine desulfurase IscS</fullName>
        <ecNumber evidence="8">2.8.1.7</ecNumber>
    </submittedName>
</protein>
<dbReference type="PIRSF" id="PIRSF005572">
    <property type="entry name" value="NifS"/>
    <property type="match status" value="1"/>
</dbReference>
<evidence type="ECO:0000256" key="2">
    <source>
        <dbReference type="ARBA" id="ARBA00006490"/>
    </source>
</evidence>
<dbReference type="Pfam" id="PF00266">
    <property type="entry name" value="Aminotran_5"/>
    <property type="match status" value="1"/>
</dbReference>
<dbReference type="AlphaFoldDB" id="A0A644Z6G6"/>
<evidence type="ECO:0000256" key="3">
    <source>
        <dbReference type="ARBA" id="ARBA00022723"/>
    </source>
</evidence>
<name>A0A644Z6G6_9ZZZZ</name>
<comment type="similarity">
    <text evidence="2">Belongs to the class-V pyridoxal-phosphate-dependent aminotransferase family. NifS/IscS subfamily.</text>
</comment>
<evidence type="ECO:0000256" key="5">
    <source>
        <dbReference type="ARBA" id="ARBA00023004"/>
    </source>
</evidence>
<evidence type="ECO:0000259" key="7">
    <source>
        <dbReference type="Pfam" id="PF00266"/>
    </source>
</evidence>
<dbReference type="SUPFAM" id="SSF53383">
    <property type="entry name" value="PLP-dependent transferases"/>
    <property type="match status" value="1"/>
</dbReference>
<dbReference type="GO" id="GO:0031071">
    <property type="term" value="F:cysteine desulfurase activity"/>
    <property type="evidence" value="ECO:0007669"/>
    <property type="project" value="UniProtKB-EC"/>
</dbReference>
<dbReference type="Gene3D" id="3.40.640.10">
    <property type="entry name" value="Type I PLP-dependent aspartate aminotransferase-like (Major domain)"/>
    <property type="match status" value="1"/>
</dbReference>
<evidence type="ECO:0000256" key="6">
    <source>
        <dbReference type="ARBA" id="ARBA00023014"/>
    </source>
</evidence>
<organism evidence="8">
    <name type="scientific">bioreactor metagenome</name>
    <dbReference type="NCBI Taxonomy" id="1076179"/>
    <lineage>
        <taxon>unclassified sequences</taxon>
        <taxon>metagenomes</taxon>
        <taxon>ecological metagenomes</taxon>
    </lineage>
</organism>
<dbReference type="PROSITE" id="PS00595">
    <property type="entry name" value="AA_TRANSFER_CLASS_5"/>
    <property type="match status" value="1"/>
</dbReference>
<dbReference type="FunFam" id="3.40.640.10:FF:000084">
    <property type="entry name" value="IscS-like cysteine desulfurase"/>
    <property type="match status" value="1"/>
</dbReference>
<keyword evidence="8" id="KW-0808">Transferase</keyword>
<evidence type="ECO:0000313" key="8">
    <source>
        <dbReference type="EMBL" id="MPM36217.1"/>
    </source>
</evidence>
<dbReference type="PANTHER" id="PTHR11601">
    <property type="entry name" value="CYSTEINE DESULFURYLASE FAMILY MEMBER"/>
    <property type="match status" value="1"/>
</dbReference>
<dbReference type="InterPro" id="IPR015422">
    <property type="entry name" value="PyrdxlP-dep_Trfase_small"/>
</dbReference>
<comment type="caution">
    <text evidence="8">The sequence shown here is derived from an EMBL/GenBank/DDBJ whole genome shotgun (WGS) entry which is preliminary data.</text>
</comment>
<dbReference type="GO" id="GO:0046872">
    <property type="term" value="F:metal ion binding"/>
    <property type="evidence" value="ECO:0007669"/>
    <property type="project" value="UniProtKB-KW"/>
</dbReference>
<keyword evidence="5" id="KW-0408">Iron</keyword>
<dbReference type="Gene3D" id="1.10.260.50">
    <property type="match status" value="1"/>
</dbReference>
<dbReference type="InterPro" id="IPR015421">
    <property type="entry name" value="PyrdxlP-dep_Trfase_major"/>
</dbReference>
<comment type="cofactor">
    <cofactor evidence="1">
        <name>pyridoxal 5'-phosphate</name>
        <dbReference type="ChEBI" id="CHEBI:597326"/>
    </cofactor>
</comment>
<proteinExistence type="inferred from homology"/>
<gene>
    <name evidence="8" type="primary">iscS_32</name>
    <name evidence="8" type="ORF">SDC9_82812</name>
</gene>
<dbReference type="PANTHER" id="PTHR11601:SF50">
    <property type="entry name" value="CYSTEINE DESULFURASE ISCS 2-RELATED"/>
    <property type="match status" value="1"/>
</dbReference>
<dbReference type="InterPro" id="IPR016454">
    <property type="entry name" value="Cysteine_dSase"/>
</dbReference>
<keyword evidence="4" id="KW-0663">Pyridoxal phosphate</keyword>
<dbReference type="GO" id="GO:0051536">
    <property type="term" value="F:iron-sulfur cluster binding"/>
    <property type="evidence" value="ECO:0007669"/>
    <property type="project" value="UniProtKB-KW"/>
</dbReference>
<dbReference type="InterPro" id="IPR000192">
    <property type="entry name" value="Aminotrans_V_dom"/>
</dbReference>